<dbReference type="GO" id="GO:0003743">
    <property type="term" value="F:translation initiation factor activity"/>
    <property type="evidence" value="ECO:0007669"/>
    <property type="project" value="UniProtKB-KW"/>
</dbReference>
<dbReference type="VEuPathDB" id="PlasmoDB:PRELSG_1423900"/>
<evidence type="ECO:0000313" key="4">
    <source>
        <dbReference type="EMBL" id="CRH02508.1"/>
    </source>
</evidence>
<organism evidence="4 5">
    <name type="scientific">Plasmodium relictum</name>
    <dbReference type="NCBI Taxonomy" id="85471"/>
    <lineage>
        <taxon>Eukaryota</taxon>
        <taxon>Sar</taxon>
        <taxon>Alveolata</taxon>
        <taxon>Apicomplexa</taxon>
        <taxon>Aconoidasida</taxon>
        <taxon>Haemosporida</taxon>
        <taxon>Plasmodiidae</taxon>
        <taxon>Plasmodium</taxon>
        <taxon>Plasmodium (Haemamoeba)</taxon>
    </lineage>
</organism>
<dbReference type="RefSeq" id="XP_028535028.1">
    <property type="nucleotide sequence ID" value="XM_028679301.1"/>
</dbReference>
<keyword evidence="4" id="KW-0396">Initiation factor</keyword>
<dbReference type="Pfam" id="PF21023">
    <property type="entry name" value="DENR_N"/>
    <property type="match status" value="1"/>
</dbReference>
<dbReference type="CDD" id="cd11607">
    <property type="entry name" value="DENR_C"/>
    <property type="match status" value="1"/>
</dbReference>
<proteinExistence type="inferred from homology"/>
<comment type="similarity">
    <text evidence="1">Belongs to the DENR family.</text>
</comment>
<name>A0A1J1HAQ8_PLARL</name>
<gene>
    <name evidence="4" type="ORF">PRELSG_1423900</name>
</gene>
<dbReference type="GO" id="GO:0001731">
    <property type="term" value="P:formation of translation preinitiation complex"/>
    <property type="evidence" value="ECO:0007669"/>
    <property type="project" value="TreeGrafter"/>
</dbReference>
<dbReference type="OMA" id="WRKRFSC"/>
<evidence type="ECO:0000259" key="3">
    <source>
        <dbReference type="PROSITE" id="PS50296"/>
    </source>
</evidence>
<dbReference type="PROSITE" id="PS50296">
    <property type="entry name" value="SUI1"/>
    <property type="match status" value="1"/>
</dbReference>
<feature type="compositionally biased region" description="Basic and acidic residues" evidence="2">
    <location>
        <begin position="7"/>
        <end position="16"/>
    </location>
</feature>
<sequence>MEELEREFDKINLKNEGDEEEQEQGEQEEQEKISHRRLRYLKMKDKKEEKKRNKQNTKTAINNKSKNDNENEIKRNDNNNIIKEDETNSRNDENQNTAYNNLDKDKKKYEPVNVEYCKICGMPYEYCEYGKFYNECKEENKEKYNYDIMNNEADNNNKKQTKKIPKVANQKITIQKTTRARKKVVTVVTGLHTYAKLEKMAKIFSRFYACGSSVIKGTNNNPDQIDIQGDVEQNIAEVIMKNCPEVTEDKFVFLPPK</sequence>
<dbReference type="GO" id="GO:0003729">
    <property type="term" value="F:mRNA binding"/>
    <property type="evidence" value="ECO:0007669"/>
    <property type="project" value="TreeGrafter"/>
</dbReference>
<dbReference type="Gene3D" id="3.30.780.10">
    <property type="entry name" value="SUI1-like domain"/>
    <property type="match status" value="1"/>
</dbReference>
<evidence type="ECO:0000256" key="2">
    <source>
        <dbReference type="SAM" id="MobiDB-lite"/>
    </source>
</evidence>
<dbReference type="PANTHER" id="PTHR12789:SF0">
    <property type="entry name" value="DENSITY-REGULATED PROTEIN"/>
    <property type="match status" value="1"/>
</dbReference>
<dbReference type="AlphaFoldDB" id="A0A1J1HAQ8"/>
<dbReference type="SUPFAM" id="SSF55159">
    <property type="entry name" value="eIF1-like"/>
    <property type="match status" value="1"/>
</dbReference>
<keyword evidence="4" id="KW-0648">Protein biosynthesis</keyword>
<feature type="compositionally biased region" description="Acidic residues" evidence="2">
    <location>
        <begin position="17"/>
        <end position="29"/>
    </location>
</feature>
<dbReference type="PANTHER" id="PTHR12789">
    <property type="entry name" value="DENSITY-REGULATED PROTEIN HOMOLOG"/>
    <property type="match status" value="1"/>
</dbReference>
<evidence type="ECO:0000313" key="5">
    <source>
        <dbReference type="Proteomes" id="UP000220158"/>
    </source>
</evidence>
<dbReference type="Proteomes" id="UP000220158">
    <property type="component" value="Chromosome 14"/>
</dbReference>
<protein>
    <submittedName>
        <fullName evidence="4">Translation initiation factor SUI1, putative</fullName>
    </submittedName>
</protein>
<keyword evidence="5" id="KW-1185">Reference proteome</keyword>
<feature type="region of interest" description="Disordered" evidence="2">
    <location>
        <begin position="1"/>
        <end position="102"/>
    </location>
</feature>
<dbReference type="InterPro" id="IPR046447">
    <property type="entry name" value="DENR_C"/>
</dbReference>
<accession>A0A1J1HAQ8</accession>
<evidence type="ECO:0000256" key="1">
    <source>
        <dbReference type="ARBA" id="ARBA00007514"/>
    </source>
</evidence>
<dbReference type="GO" id="GO:0002188">
    <property type="term" value="P:translation reinitiation"/>
    <property type="evidence" value="ECO:0007669"/>
    <property type="project" value="TreeGrafter"/>
</dbReference>
<reference evidence="4 5" key="1">
    <citation type="submission" date="2015-04" db="EMBL/GenBank/DDBJ databases">
        <authorList>
            <consortium name="Pathogen Informatics"/>
        </authorList>
    </citation>
    <scope>NUCLEOTIDE SEQUENCE [LARGE SCALE GENOMIC DNA]</scope>
    <source>
        <strain evidence="4 5">SGS1</strain>
    </source>
</reference>
<dbReference type="EMBL" id="LN835309">
    <property type="protein sequence ID" value="CRH02508.1"/>
    <property type="molecule type" value="Genomic_DNA"/>
</dbReference>
<feature type="compositionally biased region" description="Basic and acidic residues" evidence="2">
    <location>
        <begin position="42"/>
        <end position="51"/>
    </location>
</feature>
<dbReference type="Pfam" id="PF01253">
    <property type="entry name" value="SUI1"/>
    <property type="match status" value="1"/>
</dbReference>
<dbReference type="OrthoDB" id="277199at2759"/>
<dbReference type="InterPro" id="IPR048517">
    <property type="entry name" value="DENR_N"/>
</dbReference>
<dbReference type="GeneID" id="39738671"/>
<dbReference type="InterPro" id="IPR036877">
    <property type="entry name" value="SUI1_dom_sf"/>
</dbReference>
<dbReference type="KEGG" id="prel:PRELSG_1423900"/>
<dbReference type="InterPro" id="IPR001950">
    <property type="entry name" value="SUI1"/>
</dbReference>
<dbReference type="InterPro" id="IPR050318">
    <property type="entry name" value="DENR/SUI1_TIF"/>
</dbReference>
<feature type="domain" description="SUI1" evidence="3">
    <location>
        <begin position="172"/>
        <end position="243"/>
    </location>
</feature>
<feature type="compositionally biased region" description="Basic and acidic residues" evidence="2">
    <location>
        <begin position="65"/>
        <end position="93"/>
    </location>
</feature>